<evidence type="ECO:0000313" key="4">
    <source>
        <dbReference type="EMBL" id="CEO95503.1"/>
    </source>
</evidence>
<feature type="region of interest" description="Disordered" evidence="2">
    <location>
        <begin position="279"/>
        <end position="307"/>
    </location>
</feature>
<feature type="compositionally biased region" description="Acidic residues" evidence="2">
    <location>
        <begin position="172"/>
        <end position="188"/>
    </location>
</feature>
<dbReference type="SUPFAM" id="SSF49879">
    <property type="entry name" value="SMAD/FHA domain"/>
    <property type="match status" value="1"/>
</dbReference>
<dbReference type="Gene3D" id="2.60.200.20">
    <property type="match status" value="1"/>
</dbReference>
<dbReference type="PANTHER" id="PTHR23308">
    <property type="entry name" value="NUCLEAR INHIBITOR OF PROTEIN PHOSPHATASE-1"/>
    <property type="match status" value="1"/>
</dbReference>
<gene>
    <name evidence="4" type="ORF">PBRA_004229</name>
    <name evidence="5" type="ORF">PLBR_LOCUS7593</name>
</gene>
<dbReference type="Proteomes" id="UP000290189">
    <property type="component" value="Unassembled WGS sequence"/>
</dbReference>
<sequence>MSSTDDVGTRLGRYIPPRWSVRPEADDVAGLRLEVIRQGVALSSSETIPLDERPFTILGRQPDVCHRALLHPSISRQHAVVQHGPHGAVFINDLGSTHGTVVNKKRLVAGQFHPLRVGDVVRFGQSQRIYCVEGPERLRPPEWQTLQGPVAAIPQRPAAVDSTTTTTTTSADEPDSDAVEESESDDDMDDLEEYLTSGTAQNNTLNDRQRKVVDTIVKRRTKLNHVKKEAETLQSKESINGSLSAGQKAALTRCMEQLATLQAEVDGTLEDLIRRLKDKRRGRKSESSKPTLRRPRPTDDDDENDDFYDRTKATAMSEAKRQKRVKAVETLSSLKAQLTNVADREQELARKIAELQSKAQSAPEETEDELDSYMASIGKAGAAQQVVSMQEKLNHLADERDRLEKLIRIATPAGSHLVPSADWAHTTVAKAISKEPVRAQDPTHEERQDKSGPAVAPEPKQNLLPMSTPAALPTETVSSADTYILPGIDDLQRKGGLLIPKRHSTRRRAEESVCSEDGIVAEIEHVSDWVPPVHQTGDGRTSLNEKLGY</sequence>
<feature type="coiled-coil region" evidence="1">
    <location>
        <begin position="331"/>
        <end position="358"/>
    </location>
</feature>
<proteinExistence type="predicted"/>
<keyword evidence="1" id="KW-0175">Coiled coil</keyword>
<dbReference type="InterPro" id="IPR000253">
    <property type="entry name" value="FHA_dom"/>
</dbReference>
<evidence type="ECO:0000313" key="7">
    <source>
        <dbReference type="Proteomes" id="UP000290189"/>
    </source>
</evidence>
<dbReference type="EMBL" id="CDSF01000024">
    <property type="protein sequence ID" value="CEO95503.1"/>
    <property type="molecule type" value="Genomic_DNA"/>
</dbReference>
<dbReference type="PROSITE" id="PS50006">
    <property type="entry name" value="FHA_DOMAIN"/>
    <property type="match status" value="1"/>
</dbReference>
<protein>
    <recommendedName>
        <fullName evidence="3">FHA domain-containing protein</fullName>
    </recommendedName>
</protein>
<organism evidence="4 6">
    <name type="scientific">Plasmodiophora brassicae</name>
    <name type="common">Clubroot disease agent</name>
    <dbReference type="NCBI Taxonomy" id="37360"/>
    <lineage>
        <taxon>Eukaryota</taxon>
        <taxon>Sar</taxon>
        <taxon>Rhizaria</taxon>
        <taxon>Endomyxa</taxon>
        <taxon>Phytomyxea</taxon>
        <taxon>Plasmodiophorida</taxon>
        <taxon>Plasmodiophoridae</taxon>
        <taxon>Plasmodiophora</taxon>
    </lineage>
</organism>
<keyword evidence="6" id="KW-1185">Reference proteome</keyword>
<name>A0A0G4IJX4_PLABS</name>
<evidence type="ECO:0000313" key="5">
    <source>
        <dbReference type="EMBL" id="SPR00378.1"/>
    </source>
</evidence>
<dbReference type="InterPro" id="IPR008984">
    <property type="entry name" value="SMAD_FHA_dom_sf"/>
</dbReference>
<feature type="compositionally biased region" description="Basic and acidic residues" evidence="2">
    <location>
        <begin position="433"/>
        <end position="450"/>
    </location>
</feature>
<dbReference type="Pfam" id="PF00498">
    <property type="entry name" value="FHA"/>
    <property type="match status" value="1"/>
</dbReference>
<dbReference type="InterPro" id="IPR050923">
    <property type="entry name" value="Cell_Proc_Reg/RNA_Proc"/>
</dbReference>
<evidence type="ECO:0000256" key="1">
    <source>
        <dbReference type="SAM" id="Coils"/>
    </source>
</evidence>
<dbReference type="OrthoDB" id="444265at2759"/>
<dbReference type="EMBL" id="OVEO01000014">
    <property type="protein sequence ID" value="SPR00378.1"/>
    <property type="molecule type" value="Genomic_DNA"/>
</dbReference>
<geneLocation type="mitochondrion" evidence="5"/>
<feature type="region of interest" description="Disordered" evidence="2">
    <location>
        <begin position="433"/>
        <end position="467"/>
    </location>
</feature>
<dbReference type="AlphaFoldDB" id="A0A0G4IJX4"/>
<keyword evidence="5" id="KW-0496">Mitochondrion</keyword>
<feature type="domain" description="FHA" evidence="3">
    <location>
        <begin position="56"/>
        <end position="107"/>
    </location>
</feature>
<reference evidence="5 7" key="2">
    <citation type="submission" date="2018-03" db="EMBL/GenBank/DDBJ databases">
        <authorList>
            <person name="Fogelqvist J."/>
        </authorList>
    </citation>
    <scope>NUCLEOTIDE SEQUENCE [LARGE SCALE GENOMIC DNA]</scope>
</reference>
<dbReference type="Proteomes" id="UP000039324">
    <property type="component" value="Unassembled WGS sequence"/>
</dbReference>
<dbReference type="OMA" id="IHSTHGC"/>
<reference evidence="4 6" key="1">
    <citation type="submission" date="2015-02" db="EMBL/GenBank/DDBJ databases">
        <authorList>
            <person name="Chooi Y.-H."/>
        </authorList>
    </citation>
    <scope>NUCLEOTIDE SEQUENCE [LARGE SCALE GENOMIC DNA]</scope>
    <source>
        <strain evidence="4">E3</strain>
    </source>
</reference>
<feature type="region of interest" description="Disordered" evidence="2">
    <location>
        <begin position="152"/>
        <end position="188"/>
    </location>
</feature>
<dbReference type="SMART" id="SM00240">
    <property type="entry name" value="FHA"/>
    <property type="match status" value="1"/>
</dbReference>
<evidence type="ECO:0000256" key="2">
    <source>
        <dbReference type="SAM" id="MobiDB-lite"/>
    </source>
</evidence>
<evidence type="ECO:0000313" key="6">
    <source>
        <dbReference type="Proteomes" id="UP000039324"/>
    </source>
</evidence>
<accession>A0A0G4IJX4</accession>
<evidence type="ECO:0000259" key="3">
    <source>
        <dbReference type="PROSITE" id="PS50006"/>
    </source>
</evidence>